<dbReference type="InterPro" id="IPR036010">
    <property type="entry name" value="2Fe-2S_ferredoxin-like_sf"/>
</dbReference>
<feature type="transmembrane region" description="Helical" evidence="16">
    <location>
        <begin position="6"/>
        <end position="27"/>
    </location>
</feature>
<feature type="domain" description="2Fe-2S ferredoxin-type" evidence="17">
    <location>
        <begin position="338"/>
        <end position="419"/>
    </location>
</feature>
<evidence type="ECO:0000256" key="4">
    <source>
        <dbReference type="ARBA" id="ARBA00012229"/>
    </source>
</evidence>
<dbReference type="InterPro" id="IPR001709">
    <property type="entry name" value="Flavoprot_Pyr_Nucl_cyt_Rdtase"/>
</dbReference>
<sequence>MSTTVFSLLVIGMILIQVAGFAAFKLYRYQARYQALECGDTAVRVPAAVPGPSRHPTESPAWTGYRDFVVRRRITEDAAGSVCSYYLFPVDGEPLPDFRPGQYLTFALDLPAAADQAGKPLVRCYSLSDRPRPDCYRVSIKRIPAPPGRPELTPGRGSGHFHDAVVAGTRLAVKAPSGHFHLHDDCTRPIVLIAGGIGITPLLSMLNTLAHRRDPREVWLFYGVRNGTEHIMKGHLQSLRDTHPGLRLHLCYGDPSEQDRAGVDYDHRGWLDIHLLRQTLPFGRYAFYVCGPPPMMETLIPALEAAGVSPEDIHYETFGPASLKRRPASSDAPAVSTAEVRFSRSGKTLPWGSAGSLLELAEDAGIAVESGCRAGSCGCCQTALESGEVRYSQTPDAEIAPGHCLLCIAEPTTDVTLKL</sequence>
<keyword evidence="7" id="KW-0479">Metal-binding</keyword>
<dbReference type="PRINTS" id="PR00371">
    <property type="entry name" value="FPNCR"/>
</dbReference>
<keyword evidence="10" id="KW-0560">Oxidoreductase</keyword>
<dbReference type="EMBL" id="JAAIJR010000107">
    <property type="protein sequence ID" value="NEX22559.1"/>
    <property type="molecule type" value="Genomic_DNA"/>
</dbReference>
<evidence type="ECO:0000259" key="18">
    <source>
        <dbReference type="PROSITE" id="PS51384"/>
    </source>
</evidence>
<dbReference type="PRINTS" id="PR00406">
    <property type="entry name" value="CYTB5RDTASE"/>
</dbReference>
<evidence type="ECO:0000256" key="13">
    <source>
        <dbReference type="ARBA" id="ARBA00034078"/>
    </source>
</evidence>
<dbReference type="Gene3D" id="2.40.30.10">
    <property type="entry name" value="Translation factors"/>
    <property type="match status" value="1"/>
</dbReference>
<evidence type="ECO:0000256" key="2">
    <source>
        <dbReference type="ARBA" id="ARBA00001974"/>
    </source>
</evidence>
<dbReference type="SUPFAM" id="SSF54292">
    <property type="entry name" value="2Fe-2S ferredoxin-like"/>
    <property type="match status" value="1"/>
</dbReference>
<dbReference type="Gene3D" id="3.40.50.80">
    <property type="entry name" value="Nucleotide-binding domain of ferredoxin-NADP reductase (FNR) module"/>
    <property type="match status" value="1"/>
</dbReference>
<protein>
    <recommendedName>
        <fullName evidence="4">nitric oxide dioxygenase</fullName>
        <ecNumber evidence="4">1.14.12.17</ecNumber>
    </recommendedName>
</protein>
<dbReference type="GO" id="GO:0051536">
    <property type="term" value="F:iron-sulfur cluster binding"/>
    <property type="evidence" value="ECO:0007669"/>
    <property type="project" value="InterPro"/>
</dbReference>
<evidence type="ECO:0000256" key="9">
    <source>
        <dbReference type="ARBA" id="ARBA00022857"/>
    </source>
</evidence>
<dbReference type="InterPro" id="IPR050415">
    <property type="entry name" value="MRET"/>
</dbReference>
<dbReference type="Proteomes" id="UP000471640">
    <property type="component" value="Unassembled WGS sequence"/>
</dbReference>
<dbReference type="SUPFAM" id="SSF52343">
    <property type="entry name" value="Ferredoxin reductase-like, C-terminal NADP-linked domain"/>
    <property type="match status" value="1"/>
</dbReference>
<gene>
    <name evidence="19" type="ORF">G3480_19995</name>
</gene>
<evidence type="ECO:0000256" key="11">
    <source>
        <dbReference type="ARBA" id="ARBA00023004"/>
    </source>
</evidence>
<dbReference type="Pfam" id="PF00111">
    <property type="entry name" value="Fer2"/>
    <property type="match status" value="1"/>
</dbReference>
<evidence type="ECO:0000256" key="10">
    <source>
        <dbReference type="ARBA" id="ARBA00023002"/>
    </source>
</evidence>
<evidence type="ECO:0000256" key="12">
    <source>
        <dbReference type="ARBA" id="ARBA00023027"/>
    </source>
</evidence>
<keyword evidence="16" id="KW-1133">Transmembrane helix</keyword>
<dbReference type="PANTHER" id="PTHR47354">
    <property type="entry name" value="NADH OXIDOREDUCTASE HCR"/>
    <property type="match status" value="1"/>
</dbReference>
<comment type="catalytic activity">
    <reaction evidence="15">
        <text>2 nitric oxide + NADPH + 2 O2 = 2 nitrate + NADP(+) + H(+)</text>
        <dbReference type="Rhea" id="RHEA:19465"/>
        <dbReference type="ChEBI" id="CHEBI:15378"/>
        <dbReference type="ChEBI" id="CHEBI:15379"/>
        <dbReference type="ChEBI" id="CHEBI:16480"/>
        <dbReference type="ChEBI" id="CHEBI:17632"/>
        <dbReference type="ChEBI" id="CHEBI:57783"/>
        <dbReference type="ChEBI" id="CHEBI:58349"/>
        <dbReference type="EC" id="1.14.12.17"/>
    </reaction>
</comment>
<dbReference type="CDD" id="cd00207">
    <property type="entry name" value="fer2"/>
    <property type="match status" value="1"/>
</dbReference>
<dbReference type="EC" id="1.14.12.17" evidence="4"/>
<dbReference type="PROSITE" id="PS51085">
    <property type="entry name" value="2FE2S_FER_2"/>
    <property type="match status" value="1"/>
</dbReference>
<dbReference type="PROSITE" id="PS51384">
    <property type="entry name" value="FAD_FR"/>
    <property type="match status" value="1"/>
</dbReference>
<evidence type="ECO:0000256" key="7">
    <source>
        <dbReference type="ARBA" id="ARBA00022723"/>
    </source>
</evidence>
<evidence type="ECO:0000259" key="17">
    <source>
        <dbReference type="PROSITE" id="PS51085"/>
    </source>
</evidence>
<evidence type="ECO:0000256" key="8">
    <source>
        <dbReference type="ARBA" id="ARBA00022827"/>
    </source>
</evidence>
<dbReference type="InterPro" id="IPR039261">
    <property type="entry name" value="FNR_nucleotide-bd"/>
</dbReference>
<proteinExistence type="inferred from homology"/>
<keyword evidence="16" id="KW-0472">Membrane</keyword>
<dbReference type="FunFam" id="3.40.50.80:FF:000010">
    <property type="entry name" value="Flavohemoprotein"/>
    <property type="match status" value="1"/>
</dbReference>
<dbReference type="InterPro" id="IPR017927">
    <property type="entry name" value="FAD-bd_FR_type"/>
</dbReference>
<keyword evidence="11" id="KW-0408">Iron</keyword>
<comment type="catalytic activity">
    <reaction evidence="14">
        <text>2 nitric oxide + NADH + 2 O2 = 2 nitrate + NAD(+) + H(+)</text>
        <dbReference type="Rhea" id="RHEA:19469"/>
        <dbReference type="ChEBI" id="CHEBI:15378"/>
        <dbReference type="ChEBI" id="CHEBI:15379"/>
        <dbReference type="ChEBI" id="CHEBI:16480"/>
        <dbReference type="ChEBI" id="CHEBI:17632"/>
        <dbReference type="ChEBI" id="CHEBI:57540"/>
        <dbReference type="ChEBI" id="CHEBI:57945"/>
        <dbReference type="EC" id="1.14.12.17"/>
    </reaction>
</comment>
<dbReference type="PANTHER" id="PTHR47354:SF5">
    <property type="entry name" value="PROTEIN RFBI"/>
    <property type="match status" value="1"/>
</dbReference>
<keyword evidence="12" id="KW-0520">NAD</keyword>
<dbReference type="Pfam" id="PF00175">
    <property type="entry name" value="NAD_binding_1"/>
    <property type="match status" value="1"/>
</dbReference>
<accession>A0A6P1DXY3</accession>
<dbReference type="RefSeq" id="WP_164655656.1">
    <property type="nucleotide sequence ID" value="NZ_JAAIJR010000107.1"/>
</dbReference>
<evidence type="ECO:0000256" key="3">
    <source>
        <dbReference type="ARBA" id="ARBA00006401"/>
    </source>
</evidence>
<dbReference type="InterPro" id="IPR001433">
    <property type="entry name" value="OxRdtase_FAD/NAD-bd"/>
</dbReference>
<dbReference type="AlphaFoldDB" id="A0A6P1DXY3"/>
<evidence type="ECO:0000313" key="20">
    <source>
        <dbReference type="Proteomes" id="UP000471640"/>
    </source>
</evidence>
<comment type="similarity">
    <text evidence="3">In the C-terminal section; belongs to the flavoprotein pyridine nucleotide cytochrome reductase family.</text>
</comment>
<name>A0A6P1DXY3_9GAMM</name>
<reference evidence="20" key="1">
    <citation type="journal article" date="2020" name="Microbiol. Resour. Announc.">
        <title>Draft Genome Sequences of Thiorhodococcus mannitoliphagus and Thiorhodococcus minor, Purple Sulfur Photosynthetic Bacteria in the Gammaproteobacterial Family Chromatiaceae.</title>
        <authorList>
            <person name="Aviles F.A."/>
            <person name="Meyer T.E."/>
            <person name="Kyndt J.A."/>
        </authorList>
    </citation>
    <scope>NUCLEOTIDE SEQUENCE [LARGE SCALE GENOMIC DNA]</scope>
    <source>
        <strain evidence="20">DSM 18266</strain>
    </source>
</reference>
<evidence type="ECO:0000256" key="5">
    <source>
        <dbReference type="ARBA" id="ARBA00022617"/>
    </source>
</evidence>
<feature type="domain" description="FAD-binding FR-type" evidence="18">
    <location>
        <begin position="63"/>
        <end position="183"/>
    </location>
</feature>
<keyword evidence="8" id="KW-0274">FAD</keyword>
<dbReference type="GO" id="GO:0008941">
    <property type="term" value="F:nitric oxide dioxygenase NAD(P)H activity"/>
    <property type="evidence" value="ECO:0007669"/>
    <property type="project" value="UniProtKB-EC"/>
</dbReference>
<evidence type="ECO:0000256" key="1">
    <source>
        <dbReference type="ARBA" id="ARBA00001970"/>
    </source>
</evidence>
<comment type="cofactor">
    <cofactor evidence="13">
        <name>[2Fe-2S] cluster</name>
        <dbReference type="ChEBI" id="CHEBI:190135"/>
    </cofactor>
</comment>
<reference evidence="19 20" key="2">
    <citation type="submission" date="2020-02" db="EMBL/GenBank/DDBJ databases">
        <title>Genome sequences of Thiorhodococcus mannitoliphagus and Thiorhodococcus minor, purple sulfur photosynthetic bacteria in the gammaproteobacterial family, Chromatiaceae.</title>
        <authorList>
            <person name="Aviles F.A."/>
            <person name="Meyer T.E."/>
            <person name="Kyndt J.A."/>
        </authorList>
    </citation>
    <scope>NUCLEOTIDE SEQUENCE [LARGE SCALE GENOMIC DNA]</scope>
    <source>
        <strain evidence="19 20">DSM 18266</strain>
    </source>
</reference>
<evidence type="ECO:0000313" key="19">
    <source>
        <dbReference type="EMBL" id="NEX22559.1"/>
    </source>
</evidence>
<comment type="cofactor">
    <cofactor evidence="1">
        <name>heme b</name>
        <dbReference type="ChEBI" id="CHEBI:60344"/>
    </cofactor>
</comment>
<keyword evidence="20" id="KW-1185">Reference proteome</keyword>
<evidence type="ECO:0000256" key="14">
    <source>
        <dbReference type="ARBA" id="ARBA00048649"/>
    </source>
</evidence>
<dbReference type="CDD" id="cd06184">
    <property type="entry name" value="flavohem_like_fad_nad_binding"/>
    <property type="match status" value="1"/>
</dbReference>
<comment type="cofactor">
    <cofactor evidence="2">
        <name>FAD</name>
        <dbReference type="ChEBI" id="CHEBI:57692"/>
    </cofactor>
</comment>
<organism evidence="19 20">
    <name type="scientific">Thiorhodococcus mannitoliphagus</name>
    <dbReference type="NCBI Taxonomy" id="329406"/>
    <lineage>
        <taxon>Bacteria</taxon>
        <taxon>Pseudomonadati</taxon>
        <taxon>Pseudomonadota</taxon>
        <taxon>Gammaproteobacteria</taxon>
        <taxon>Chromatiales</taxon>
        <taxon>Chromatiaceae</taxon>
        <taxon>Thiorhodococcus</taxon>
    </lineage>
</organism>
<keyword evidence="6" id="KW-0285">Flavoprotein</keyword>
<evidence type="ECO:0000256" key="6">
    <source>
        <dbReference type="ARBA" id="ARBA00022630"/>
    </source>
</evidence>
<dbReference type="Gene3D" id="3.10.20.30">
    <property type="match status" value="1"/>
</dbReference>
<dbReference type="InterPro" id="IPR001041">
    <property type="entry name" value="2Fe-2S_ferredoxin-type"/>
</dbReference>
<keyword evidence="5" id="KW-0349">Heme</keyword>
<dbReference type="SUPFAM" id="SSF63380">
    <property type="entry name" value="Riboflavin synthase domain-like"/>
    <property type="match status" value="1"/>
</dbReference>
<comment type="caution">
    <text evidence="19">The sequence shown here is derived from an EMBL/GenBank/DDBJ whole genome shotgun (WGS) entry which is preliminary data.</text>
</comment>
<evidence type="ECO:0000256" key="15">
    <source>
        <dbReference type="ARBA" id="ARBA00049433"/>
    </source>
</evidence>
<keyword evidence="16" id="KW-0812">Transmembrane</keyword>
<dbReference type="InterPro" id="IPR017938">
    <property type="entry name" value="Riboflavin_synthase-like_b-brl"/>
</dbReference>
<dbReference type="InterPro" id="IPR012675">
    <property type="entry name" value="Beta-grasp_dom_sf"/>
</dbReference>
<evidence type="ECO:0000256" key="16">
    <source>
        <dbReference type="SAM" id="Phobius"/>
    </source>
</evidence>
<dbReference type="GO" id="GO:0046872">
    <property type="term" value="F:metal ion binding"/>
    <property type="evidence" value="ECO:0007669"/>
    <property type="project" value="UniProtKB-KW"/>
</dbReference>
<keyword evidence="9" id="KW-0521">NADP</keyword>